<accession>A0A915L9S7</accession>
<keyword evidence="1" id="KW-1185">Reference proteome</keyword>
<sequence length="316" mass="36478">MAPSTHRHSLYRFSTDCTNVQEMKKYTVFDKISIKFKSPNRRLPVLAGVRKTKYDSLQPAPVLSRYTTFAPAGELVIGRSSALGIFPIFRTSAPEPKESQKTSLFKKILLLEAKYGMELNLAERVWSTIIPAVHKEDLIFPEVILEQEFGLILAISTTVLEHTHQNTKICVEALAHSRYFSELPESLQKWDRLLDAVDFQKLEKNRRWPLTITALYNDTLENGTTLEVFHLFHMKGKERMHWNDYVTEGSGTMLWPDNTVPFIIKSNFTKFTRIHMALVFKYIQSTSCISLQKFLNFSTASFLHLEDDLNIARIEQ</sequence>
<reference evidence="2" key="1">
    <citation type="submission" date="2022-11" db="UniProtKB">
        <authorList>
            <consortium name="WormBaseParasite"/>
        </authorList>
    </citation>
    <scope>IDENTIFICATION</scope>
</reference>
<proteinExistence type="predicted"/>
<dbReference type="AlphaFoldDB" id="A0A915L9S7"/>
<name>A0A915L9S7_ROMCU</name>
<protein>
    <submittedName>
        <fullName evidence="2">Uncharacterized protein</fullName>
    </submittedName>
</protein>
<dbReference type="Proteomes" id="UP000887565">
    <property type="component" value="Unplaced"/>
</dbReference>
<evidence type="ECO:0000313" key="2">
    <source>
        <dbReference type="WBParaSite" id="nRc.2.0.1.t47582-RA"/>
    </source>
</evidence>
<organism evidence="1 2">
    <name type="scientific">Romanomermis culicivorax</name>
    <name type="common">Nematode worm</name>
    <dbReference type="NCBI Taxonomy" id="13658"/>
    <lineage>
        <taxon>Eukaryota</taxon>
        <taxon>Metazoa</taxon>
        <taxon>Ecdysozoa</taxon>
        <taxon>Nematoda</taxon>
        <taxon>Enoplea</taxon>
        <taxon>Dorylaimia</taxon>
        <taxon>Mermithida</taxon>
        <taxon>Mermithoidea</taxon>
        <taxon>Mermithidae</taxon>
        <taxon>Romanomermis</taxon>
    </lineage>
</organism>
<dbReference type="WBParaSite" id="nRc.2.0.1.t47582-RA">
    <property type="protein sequence ID" value="nRc.2.0.1.t47582-RA"/>
    <property type="gene ID" value="nRc.2.0.1.g47582"/>
</dbReference>
<evidence type="ECO:0000313" key="1">
    <source>
        <dbReference type="Proteomes" id="UP000887565"/>
    </source>
</evidence>